<dbReference type="AlphaFoldDB" id="A0A0A8ZRF7"/>
<proteinExistence type="predicted"/>
<sequence>MKRFIPVMLLKSCSVDGNVSTSPH</sequence>
<protein>
    <submittedName>
        <fullName evidence="1">Uncharacterized protein</fullName>
    </submittedName>
</protein>
<organism evidence="1">
    <name type="scientific">Arundo donax</name>
    <name type="common">Giant reed</name>
    <name type="synonym">Donax arundinaceus</name>
    <dbReference type="NCBI Taxonomy" id="35708"/>
    <lineage>
        <taxon>Eukaryota</taxon>
        <taxon>Viridiplantae</taxon>
        <taxon>Streptophyta</taxon>
        <taxon>Embryophyta</taxon>
        <taxon>Tracheophyta</taxon>
        <taxon>Spermatophyta</taxon>
        <taxon>Magnoliopsida</taxon>
        <taxon>Liliopsida</taxon>
        <taxon>Poales</taxon>
        <taxon>Poaceae</taxon>
        <taxon>PACMAD clade</taxon>
        <taxon>Arundinoideae</taxon>
        <taxon>Arundineae</taxon>
        <taxon>Arundo</taxon>
    </lineage>
</organism>
<dbReference type="EMBL" id="GBRH01260478">
    <property type="protein sequence ID" value="JAD37417.1"/>
    <property type="molecule type" value="Transcribed_RNA"/>
</dbReference>
<name>A0A0A8ZRF7_ARUDO</name>
<evidence type="ECO:0000313" key="1">
    <source>
        <dbReference type="EMBL" id="JAD37417.1"/>
    </source>
</evidence>
<reference evidence="1" key="2">
    <citation type="journal article" date="2015" name="Data Brief">
        <title>Shoot transcriptome of the giant reed, Arundo donax.</title>
        <authorList>
            <person name="Barrero R.A."/>
            <person name="Guerrero F.D."/>
            <person name="Moolhuijzen P."/>
            <person name="Goolsby J.A."/>
            <person name="Tidwell J."/>
            <person name="Bellgard S.E."/>
            <person name="Bellgard M.I."/>
        </authorList>
    </citation>
    <scope>NUCLEOTIDE SEQUENCE</scope>
    <source>
        <tissue evidence="1">Shoot tissue taken approximately 20 cm above the soil surface</tissue>
    </source>
</reference>
<accession>A0A0A8ZRF7</accession>
<reference evidence="1" key="1">
    <citation type="submission" date="2014-09" db="EMBL/GenBank/DDBJ databases">
        <authorList>
            <person name="Magalhaes I.L.F."/>
            <person name="Oliveira U."/>
            <person name="Santos F.R."/>
            <person name="Vidigal T.H.D.A."/>
            <person name="Brescovit A.D."/>
            <person name="Santos A.J."/>
        </authorList>
    </citation>
    <scope>NUCLEOTIDE SEQUENCE</scope>
    <source>
        <tissue evidence="1">Shoot tissue taken approximately 20 cm above the soil surface</tissue>
    </source>
</reference>